<evidence type="ECO:0000313" key="4">
    <source>
        <dbReference type="Proteomes" id="UP000238348"/>
    </source>
</evidence>
<proteinExistence type="predicted"/>
<sequence length="403" mass="42944">MSRRSRAPMTRFQRSASLACAAACLALAALGCGGEDGTSPVNAPPQDQPPAPPEPPEPPEPDPPEKVMPYKTLSEYGFFEGELSALKPAAGVVPYEVAAPLWADHAGKGRFVVLPEGETITVGEGEDWQFPLGTIVVKTFFLSLDRRDPAGAARILETRLLILEDRGWRPHTYVWNEAQTEATRTVAGARIEVDTVDASGSPAHAQYLVPNTNQCNSCHERDDSTRILGLITPQLNREIVVDGAPRNQLAWLAEQGLFREPLAPLDELPSFPDPFGDAPLDARARAYLHGNCSHCHRPGGGGGVSGLVLLAWETDPSRNGVCKVAAAAGAGAGGNAYDIVPGAPAESIMTFRMRSTDPEIKMPELSNRLPDEQGVALIDAWIAAMEPKGCGDVTPPADEPTSP</sequence>
<feature type="region of interest" description="Disordered" evidence="1">
    <location>
        <begin position="35"/>
        <end position="66"/>
    </location>
</feature>
<dbReference type="AlphaFoldDB" id="A0A2L0EU07"/>
<reference evidence="3 4" key="1">
    <citation type="submission" date="2015-09" db="EMBL/GenBank/DDBJ databases">
        <title>Sorangium comparison.</title>
        <authorList>
            <person name="Zaburannyi N."/>
            <person name="Bunk B."/>
            <person name="Overmann J."/>
            <person name="Mueller R."/>
        </authorList>
    </citation>
    <scope>NUCLEOTIDE SEQUENCE [LARGE SCALE GENOMIC DNA]</scope>
    <source>
        <strain evidence="3 4">So ce26</strain>
    </source>
</reference>
<organism evidence="3 4">
    <name type="scientific">Sorangium cellulosum</name>
    <name type="common">Polyangium cellulosum</name>
    <dbReference type="NCBI Taxonomy" id="56"/>
    <lineage>
        <taxon>Bacteria</taxon>
        <taxon>Pseudomonadati</taxon>
        <taxon>Myxococcota</taxon>
        <taxon>Polyangia</taxon>
        <taxon>Polyangiales</taxon>
        <taxon>Polyangiaceae</taxon>
        <taxon>Sorangium</taxon>
    </lineage>
</organism>
<dbReference type="EMBL" id="CP012673">
    <property type="protein sequence ID" value="AUX42762.1"/>
    <property type="molecule type" value="Genomic_DNA"/>
</dbReference>
<feature type="signal peptide" evidence="2">
    <location>
        <begin position="1"/>
        <end position="28"/>
    </location>
</feature>
<protein>
    <recommendedName>
        <fullName evidence="5">Cytochrome c domain-containing protein</fullName>
    </recommendedName>
</protein>
<feature type="chain" id="PRO_5014804645" description="Cytochrome c domain-containing protein" evidence="2">
    <location>
        <begin position="29"/>
        <end position="403"/>
    </location>
</feature>
<evidence type="ECO:0000313" key="3">
    <source>
        <dbReference type="EMBL" id="AUX42762.1"/>
    </source>
</evidence>
<name>A0A2L0EU07_SORCE</name>
<dbReference type="Proteomes" id="UP000238348">
    <property type="component" value="Chromosome"/>
</dbReference>
<evidence type="ECO:0008006" key="5">
    <source>
        <dbReference type="Google" id="ProtNLM"/>
    </source>
</evidence>
<evidence type="ECO:0000256" key="1">
    <source>
        <dbReference type="SAM" id="MobiDB-lite"/>
    </source>
</evidence>
<dbReference type="NCBIfam" id="TIGR03806">
    <property type="entry name" value="chp_HNE_0200"/>
    <property type="match status" value="1"/>
</dbReference>
<keyword evidence="2" id="KW-0732">Signal</keyword>
<dbReference type="InterPro" id="IPR022269">
    <property type="entry name" value="SO_2930-like_C"/>
</dbReference>
<dbReference type="PROSITE" id="PS51257">
    <property type="entry name" value="PROKAR_LIPOPROTEIN"/>
    <property type="match status" value="1"/>
</dbReference>
<feature type="compositionally biased region" description="Pro residues" evidence="1">
    <location>
        <begin position="42"/>
        <end position="56"/>
    </location>
</feature>
<accession>A0A2L0EU07</accession>
<gene>
    <name evidence="3" type="ORF">SOCE26_041960</name>
</gene>
<evidence type="ECO:0000256" key="2">
    <source>
        <dbReference type="SAM" id="SignalP"/>
    </source>
</evidence>